<feature type="compositionally biased region" description="Low complexity" evidence="1">
    <location>
        <begin position="39"/>
        <end position="50"/>
    </location>
</feature>
<evidence type="ECO:0000313" key="4">
    <source>
        <dbReference type="Proteomes" id="UP001164746"/>
    </source>
</evidence>
<feature type="compositionally biased region" description="Polar residues" evidence="1">
    <location>
        <begin position="218"/>
        <end position="230"/>
    </location>
</feature>
<protein>
    <submittedName>
        <fullName evidence="3">Uncharacterized protein</fullName>
    </submittedName>
</protein>
<proteinExistence type="predicted"/>
<feature type="compositionally biased region" description="Pro residues" evidence="1">
    <location>
        <begin position="169"/>
        <end position="184"/>
    </location>
</feature>
<evidence type="ECO:0000313" key="3">
    <source>
        <dbReference type="EMBL" id="WAR28625.1"/>
    </source>
</evidence>
<name>A0ABY7G2H7_MYAAR</name>
<feature type="chain" id="PRO_5047116039" evidence="2">
    <location>
        <begin position="26"/>
        <end position="517"/>
    </location>
</feature>
<feature type="compositionally biased region" description="Polar residues" evidence="1">
    <location>
        <begin position="75"/>
        <end position="84"/>
    </location>
</feature>
<feature type="signal peptide" evidence="2">
    <location>
        <begin position="1"/>
        <end position="25"/>
    </location>
</feature>
<feature type="non-terminal residue" evidence="3">
    <location>
        <position position="517"/>
    </location>
</feature>
<reference evidence="3" key="1">
    <citation type="submission" date="2022-11" db="EMBL/GenBank/DDBJ databases">
        <title>Centuries of genome instability and evolution in soft-shell clam transmissible cancer (bioRxiv).</title>
        <authorList>
            <person name="Hart S.F.M."/>
            <person name="Yonemitsu M.A."/>
            <person name="Giersch R.M."/>
            <person name="Beal B.F."/>
            <person name="Arriagada G."/>
            <person name="Davis B.W."/>
            <person name="Ostrander E.A."/>
            <person name="Goff S.P."/>
            <person name="Metzger M.J."/>
        </authorList>
    </citation>
    <scope>NUCLEOTIDE SEQUENCE</scope>
    <source>
        <strain evidence="3">MELC-2E11</strain>
        <tissue evidence="3">Siphon/mantle</tissue>
    </source>
</reference>
<feature type="compositionally biased region" description="Gly residues" evidence="1">
    <location>
        <begin position="374"/>
        <end position="388"/>
    </location>
</feature>
<feature type="region of interest" description="Disordered" evidence="1">
    <location>
        <begin position="373"/>
        <end position="408"/>
    </location>
</feature>
<dbReference type="Proteomes" id="UP001164746">
    <property type="component" value="Chromosome 15"/>
</dbReference>
<keyword evidence="4" id="KW-1185">Reference proteome</keyword>
<feature type="compositionally biased region" description="Basic residues" evidence="1">
    <location>
        <begin position="268"/>
        <end position="281"/>
    </location>
</feature>
<gene>
    <name evidence="3" type="ORF">MAR_014329</name>
</gene>
<feature type="region of interest" description="Disordered" evidence="1">
    <location>
        <begin position="268"/>
        <end position="354"/>
    </location>
</feature>
<accession>A0ABY7G2H7</accession>
<organism evidence="3 4">
    <name type="scientific">Mya arenaria</name>
    <name type="common">Soft-shell clam</name>
    <dbReference type="NCBI Taxonomy" id="6604"/>
    <lineage>
        <taxon>Eukaryota</taxon>
        <taxon>Metazoa</taxon>
        <taxon>Spiralia</taxon>
        <taxon>Lophotrochozoa</taxon>
        <taxon>Mollusca</taxon>
        <taxon>Bivalvia</taxon>
        <taxon>Autobranchia</taxon>
        <taxon>Heteroconchia</taxon>
        <taxon>Euheterodonta</taxon>
        <taxon>Imparidentia</taxon>
        <taxon>Neoheterodontei</taxon>
        <taxon>Myida</taxon>
        <taxon>Myoidea</taxon>
        <taxon>Myidae</taxon>
        <taxon>Mya</taxon>
    </lineage>
</organism>
<feature type="compositionally biased region" description="Basic residues" evidence="1">
    <location>
        <begin position="298"/>
        <end position="310"/>
    </location>
</feature>
<evidence type="ECO:0000256" key="1">
    <source>
        <dbReference type="SAM" id="MobiDB-lite"/>
    </source>
</evidence>
<evidence type="ECO:0000256" key="2">
    <source>
        <dbReference type="SAM" id="SignalP"/>
    </source>
</evidence>
<keyword evidence="2" id="KW-0732">Signal</keyword>
<feature type="region of interest" description="Disordered" evidence="1">
    <location>
        <begin position="39"/>
        <end position="230"/>
    </location>
</feature>
<feature type="compositionally biased region" description="Gly residues" evidence="1">
    <location>
        <begin position="135"/>
        <end position="151"/>
    </location>
</feature>
<feature type="compositionally biased region" description="Gly residues" evidence="1">
    <location>
        <begin position="324"/>
        <end position="350"/>
    </location>
</feature>
<sequence length="517" mass="53447">MSRQIFKLAVTILAIWQLNFQHAEAGLMNQFTDFVDWPPIIDPDIPQDPKIPADPDPNTTPVSPTKIVSPPETPSDLQTGNTDAASPGRPRDPIPPPMGSSGSGDGTASLDNGKSPDAVDTQTDFLFPTDAQIGGTDGGLRGPLLPPGGGTDTSPQGPIVDESSALPKVPDPVDPSLPEPPADPDTPRDVSPMVTGSKVPDSPLVSGTGSETGGLTPGDSSGTGDAQIGSDVNINISPTCKLLGTLSIENFGKNSERHRMLRKECLKEKKRARQLQKKKEKNKQSGPIEPKGQGRGNPRGKRAAKCKGWQKKQGLCDTGSDPGATGGGKGKGKGGGGSGGEKGGGKGGGASLDPKVKTIKTLTPVDINTDTGTVIGGKGKGGGGGGGKGKGKGKAGGKGGANQTPETTTIDLSNTEHIAGFGLIKWNKLEVIETGRRTGGWTDGRPWENNDNYISAAQDAAAATAVAVHTEKGSQILRLVGATRNDDPKSLASTHLLVFRGMKDIALLRFQLFQFQL</sequence>
<dbReference type="EMBL" id="CP111026">
    <property type="protein sequence ID" value="WAR28625.1"/>
    <property type="molecule type" value="Genomic_DNA"/>
</dbReference>